<organism evidence="2 3">
    <name type="scientific">Stegodyphus mimosarum</name>
    <name type="common">African social velvet spider</name>
    <dbReference type="NCBI Taxonomy" id="407821"/>
    <lineage>
        <taxon>Eukaryota</taxon>
        <taxon>Metazoa</taxon>
        <taxon>Ecdysozoa</taxon>
        <taxon>Arthropoda</taxon>
        <taxon>Chelicerata</taxon>
        <taxon>Arachnida</taxon>
        <taxon>Araneae</taxon>
        <taxon>Araneomorphae</taxon>
        <taxon>Entelegynae</taxon>
        <taxon>Eresoidea</taxon>
        <taxon>Eresidae</taxon>
        <taxon>Stegodyphus</taxon>
    </lineage>
</organism>
<dbReference type="PANTHER" id="PTHR36688">
    <property type="entry name" value="ENDO/EXONUCLEASE/PHOSPHATASE DOMAIN-CONTAINING PROTEIN"/>
    <property type="match status" value="1"/>
</dbReference>
<dbReference type="SUPFAM" id="SSF56672">
    <property type="entry name" value="DNA/RNA polymerases"/>
    <property type="match status" value="1"/>
</dbReference>
<dbReference type="GO" id="GO:0003964">
    <property type="term" value="F:RNA-directed DNA polymerase activity"/>
    <property type="evidence" value="ECO:0007669"/>
    <property type="project" value="UniProtKB-KW"/>
</dbReference>
<dbReference type="Gene3D" id="3.60.10.10">
    <property type="entry name" value="Endonuclease/exonuclease/phosphatase"/>
    <property type="match status" value="1"/>
</dbReference>
<keyword evidence="2" id="KW-0548">Nucleotidyltransferase</keyword>
<proteinExistence type="predicted"/>
<dbReference type="OMA" id="CELFAVN"/>
<feature type="domain" description="Reverse transcriptase" evidence="1">
    <location>
        <begin position="482"/>
        <end position="752"/>
    </location>
</feature>
<dbReference type="AlphaFoldDB" id="A0A087UGF5"/>
<evidence type="ECO:0000313" key="3">
    <source>
        <dbReference type="Proteomes" id="UP000054359"/>
    </source>
</evidence>
<dbReference type="CDD" id="cd01650">
    <property type="entry name" value="RT_nLTR_like"/>
    <property type="match status" value="1"/>
</dbReference>
<dbReference type="InterPro" id="IPR036691">
    <property type="entry name" value="Endo/exonu/phosph_ase_sf"/>
</dbReference>
<dbReference type="OrthoDB" id="6433969at2759"/>
<evidence type="ECO:0000313" key="2">
    <source>
        <dbReference type="EMBL" id="KFM76444.1"/>
    </source>
</evidence>
<evidence type="ECO:0000259" key="1">
    <source>
        <dbReference type="PROSITE" id="PS50878"/>
    </source>
</evidence>
<dbReference type="Pfam" id="PF14529">
    <property type="entry name" value="Exo_endo_phos_2"/>
    <property type="match status" value="1"/>
</dbReference>
<accession>A0A087UGF5</accession>
<keyword evidence="2" id="KW-0808">Transferase</keyword>
<dbReference type="InterPro" id="IPR000477">
    <property type="entry name" value="RT_dom"/>
</dbReference>
<dbReference type="SUPFAM" id="SSF56219">
    <property type="entry name" value="DNase I-like"/>
    <property type="match status" value="1"/>
</dbReference>
<dbReference type="InterPro" id="IPR005135">
    <property type="entry name" value="Endo/exonuclease/phosphatase"/>
</dbReference>
<dbReference type="InterPro" id="IPR052560">
    <property type="entry name" value="RdDP_mobile_element"/>
</dbReference>
<gene>
    <name evidence="2" type="ORF">X975_08327</name>
</gene>
<reference evidence="2 3" key="1">
    <citation type="submission" date="2013-11" db="EMBL/GenBank/DDBJ databases">
        <title>Genome sequencing of Stegodyphus mimosarum.</title>
        <authorList>
            <person name="Bechsgaard J."/>
        </authorList>
    </citation>
    <scope>NUCLEOTIDE SEQUENCE [LARGE SCALE GENOMIC DNA]</scope>
</reference>
<dbReference type="Proteomes" id="UP000054359">
    <property type="component" value="Unassembled WGS sequence"/>
</dbReference>
<dbReference type="PANTHER" id="PTHR36688:SF2">
    <property type="entry name" value="ENDONUCLEASE_EXONUCLEASE_PHOSPHATASE DOMAIN-CONTAINING PROTEIN"/>
    <property type="match status" value="1"/>
</dbReference>
<dbReference type="STRING" id="407821.A0A087UGF5"/>
<name>A0A087UGF5_STEMI</name>
<keyword evidence="2" id="KW-0695">RNA-directed DNA polymerase</keyword>
<dbReference type="Pfam" id="PF00078">
    <property type="entry name" value="RVT_1"/>
    <property type="match status" value="1"/>
</dbReference>
<dbReference type="PROSITE" id="PS50878">
    <property type="entry name" value="RT_POL"/>
    <property type="match status" value="1"/>
</dbReference>
<dbReference type="EMBL" id="KK119692">
    <property type="protein sequence ID" value="KFM76444.1"/>
    <property type="molecule type" value="Genomic_DNA"/>
</dbReference>
<dbReference type="InterPro" id="IPR043502">
    <property type="entry name" value="DNA/RNA_pol_sf"/>
</dbReference>
<sequence length="902" mass="104585">MTSRPNSFNPNLISSTNSFLKVAYFNANGILKQKFEIINYLHKHDIDVMLINETHLYPNIKFNIQGYQVLRTDRTHNSGGGTAIVIKQHLKFTKHNLPNTGRIENTAAIIYSGFSDPFLFVSVYNPPQSVLNNSDLANLTSSDLPTIIAGDLNAKSTVWNSNLNNRNGTILNNFAHSHNIRIIAPDMPTRYHYDGRADILDIIIMNNIYSTPYLEVTEELSSDHLPVKFDFYGFYSPLIKPKTKINWNIYTKELISLPCGEHLRNSEDIEKAIQKFNLKIQQAISRATYVVNPNNYQALPQYIKNLIQERNRQRKTWHLTRDPSDKRHVNYLTRKIAKEIIKYRSENWNNLMENIDLNPNLIWKIARSIRTTKTNYHHPILHRGHTHNKEEDIAEVMAQSLETVFEKHDDSSPFDYYINNEIEEIRLRTSRELINLTSPEEIKEILKKLKKRKAHGYDKITNEALQALPRNCIVILCNLINACIRNSYFPKAWKHSIVKMLLKPGKNPADVSSYRPISLLPAISKVFERIIASRLNIYINQLNDTDSQQFGFKRAHSTSHQILNLIEFISVEFQKKNAVAACYLDFEKAFDRVWHAGLIYKLAKLNPPNSFLNLMINYLEDRTFQIRCGDSLSSTKNIYRGLPQGSVISPMNFNLYANDMPKSEIVKILKYADDTVILANSMNPQFAVDKLQNQVKIIEKWCKKWKVNLNPNKCCTVLYRRYKKNYPVNMEIQINNAIIPTSNSYKYLGVFIDSQLTFKEHINYVTNKANAAFMALYPLLGRKSKLQLNTKRTLYLTLIRPILLYAVPTWATACKTARNKLSVLQNKILRAITNARWFIRNSQINHELKIPEIQEQILIYSHKFFVSVQNSQVTAINNLANYDPTEENVVKRPRTIHHNAKW</sequence>
<protein>
    <submittedName>
        <fullName evidence="2">Putative RNA-directed DNA polymerase from transposon X-element</fullName>
    </submittedName>
</protein>
<keyword evidence="3" id="KW-1185">Reference proteome</keyword>
<feature type="non-terminal residue" evidence="2">
    <location>
        <position position="902"/>
    </location>
</feature>